<dbReference type="Proteomes" id="UP001549257">
    <property type="component" value="Unassembled WGS sequence"/>
</dbReference>
<dbReference type="InterPro" id="IPR018170">
    <property type="entry name" value="Aldo/ket_reductase_CS"/>
</dbReference>
<dbReference type="EC" id="1.1.1.346" evidence="5"/>
<name>A0ABV2QMW9_9MICO</name>
<keyword evidence="6" id="KW-1185">Reference proteome</keyword>
<dbReference type="EMBL" id="JBEPSJ010000002">
    <property type="protein sequence ID" value="MET4582394.1"/>
    <property type="molecule type" value="Genomic_DNA"/>
</dbReference>
<evidence type="ECO:0000313" key="6">
    <source>
        <dbReference type="Proteomes" id="UP001549257"/>
    </source>
</evidence>
<evidence type="ECO:0000256" key="3">
    <source>
        <dbReference type="ARBA" id="ARBA00023002"/>
    </source>
</evidence>
<dbReference type="Pfam" id="PF00248">
    <property type="entry name" value="Aldo_ket_red"/>
    <property type="match status" value="1"/>
</dbReference>
<evidence type="ECO:0000259" key="4">
    <source>
        <dbReference type="Pfam" id="PF00248"/>
    </source>
</evidence>
<dbReference type="InterPro" id="IPR023210">
    <property type="entry name" value="NADP_OxRdtase_dom"/>
</dbReference>
<keyword evidence="2" id="KW-0521">NADP</keyword>
<dbReference type="GO" id="GO:0016491">
    <property type="term" value="F:oxidoreductase activity"/>
    <property type="evidence" value="ECO:0007669"/>
    <property type="project" value="UniProtKB-KW"/>
</dbReference>
<gene>
    <name evidence="5" type="ORF">ABIE21_001904</name>
</gene>
<dbReference type="PROSITE" id="PS00798">
    <property type="entry name" value="ALDOKETO_REDUCTASE_1"/>
    <property type="match status" value="1"/>
</dbReference>
<feature type="domain" description="NADP-dependent oxidoreductase" evidence="4">
    <location>
        <begin position="23"/>
        <end position="260"/>
    </location>
</feature>
<dbReference type="PIRSF" id="PIRSF000097">
    <property type="entry name" value="AKR"/>
    <property type="match status" value="1"/>
</dbReference>
<dbReference type="PROSITE" id="PS00062">
    <property type="entry name" value="ALDOKETO_REDUCTASE_2"/>
    <property type="match status" value="1"/>
</dbReference>
<keyword evidence="3 5" id="KW-0560">Oxidoreductase</keyword>
<dbReference type="InterPro" id="IPR020471">
    <property type="entry name" value="AKR"/>
</dbReference>
<protein>
    <submittedName>
        <fullName evidence="5">2,5-diketo-D-gluconate reductase A</fullName>
        <ecNumber evidence="5">1.1.1.346</ecNumber>
    </submittedName>
</protein>
<proteinExistence type="inferred from homology"/>
<evidence type="ECO:0000256" key="1">
    <source>
        <dbReference type="ARBA" id="ARBA00007905"/>
    </source>
</evidence>
<sequence>MSVPDIALNSGTTIPQLGFGVFKVDPAQTERIVSDALEVGYRHIDTAKAYDNEPGVGAAIAASAIPREELFVTTKLFNSDQGGQSALDAFDLSLAKLGLDYVDLYLIHWPCPARGLFVESWRSLEQIFESGRARAIGVSNFLPHHLQTLLDETTVVPAVNQIELHPYFQQREASEFGRSHGVVTEAWSPLGQGTLVDEAGVQAIADAYGKSLAQVILRWHIQNGNVVIPKSNRRERMAENFDVFDFELTQAEIGIIDALDRGGRLGSDPDVVS</sequence>
<dbReference type="Gene3D" id="3.20.20.100">
    <property type="entry name" value="NADP-dependent oxidoreductase domain"/>
    <property type="match status" value="1"/>
</dbReference>
<evidence type="ECO:0000313" key="5">
    <source>
        <dbReference type="EMBL" id="MET4582394.1"/>
    </source>
</evidence>
<organism evidence="5 6">
    <name type="scientific">Conyzicola nivalis</name>
    <dbReference type="NCBI Taxonomy" id="1477021"/>
    <lineage>
        <taxon>Bacteria</taxon>
        <taxon>Bacillati</taxon>
        <taxon>Actinomycetota</taxon>
        <taxon>Actinomycetes</taxon>
        <taxon>Micrococcales</taxon>
        <taxon>Microbacteriaceae</taxon>
        <taxon>Conyzicola</taxon>
    </lineage>
</organism>
<reference evidence="5 6" key="1">
    <citation type="submission" date="2024-06" db="EMBL/GenBank/DDBJ databases">
        <title>Sorghum-associated microbial communities from plants grown in Nebraska, USA.</title>
        <authorList>
            <person name="Schachtman D."/>
        </authorList>
    </citation>
    <scope>NUCLEOTIDE SEQUENCE [LARGE SCALE GENOMIC DNA]</scope>
    <source>
        <strain evidence="5 6">2857</strain>
    </source>
</reference>
<comment type="caution">
    <text evidence="5">The sequence shown here is derived from an EMBL/GenBank/DDBJ whole genome shotgun (WGS) entry which is preliminary data.</text>
</comment>
<dbReference type="PANTHER" id="PTHR43827">
    <property type="entry name" value="2,5-DIKETO-D-GLUCONIC ACID REDUCTASE"/>
    <property type="match status" value="1"/>
</dbReference>
<dbReference type="PANTHER" id="PTHR43827:SF3">
    <property type="entry name" value="NADP-DEPENDENT OXIDOREDUCTASE DOMAIN-CONTAINING PROTEIN"/>
    <property type="match status" value="1"/>
</dbReference>
<dbReference type="PRINTS" id="PR00069">
    <property type="entry name" value="ALDKETRDTASE"/>
</dbReference>
<comment type="similarity">
    <text evidence="1">Belongs to the aldo/keto reductase family.</text>
</comment>
<dbReference type="RefSeq" id="WP_354024586.1">
    <property type="nucleotide sequence ID" value="NZ_JBEPSJ010000002.1"/>
</dbReference>
<dbReference type="InterPro" id="IPR036812">
    <property type="entry name" value="NAD(P)_OxRdtase_dom_sf"/>
</dbReference>
<accession>A0ABV2QMW9</accession>
<evidence type="ECO:0000256" key="2">
    <source>
        <dbReference type="ARBA" id="ARBA00022857"/>
    </source>
</evidence>
<dbReference type="SUPFAM" id="SSF51430">
    <property type="entry name" value="NAD(P)-linked oxidoreductase"/>
    <property type="match status" value="1"/>
</dbReference>